<proteinExistence type="predicted"/>
<dbReference type="EMBL" id="LAZR01002961">
    <property type="protein sequence ID" value="KKN23536.1"/>
    <property type="molecule type" value="Genomic_DNA"/>
</dbReference>
<name>A0A0F9REM0_9ZZZZ</name>
<organism evidence="1">
    <name type="scientific">marine sediment metagenome</name>
    <dbReference type="NCBI Taxonomy" id="412755"/>
    <lineage>
        <taxon>unclassified sequences</taxon>
        <taxon>metagenomes</taxon>
        <taxon>ecological metagenomes</taxon>
    </lineage>
</organism>
<accession>A0A0F9REM0</accession>
<comment type="caution">
    <text evidence="1">The sequence shown here is derived from an EMBL/GenBank/DDBJ whole genome shotgun (WGS) entry which is preliminary data.</text>
</comment>
<dbReference type="AlphaFoldDB" id="A0A0F9REM0"/>
<sequence>MAEITRRAFTQEKLVTLLEKTVGRAWIPVSLFNDIGNAELGAIGSSTPVGMLFDPSTDEHIDTAWLVPKDYDVTKAASIYVYWSSADTNGTDCTWDIDYRATAAGDDIGVAVTNMTGGVDTDSSTADDLNIGPAISLPANTFGAVGEVLFMSLFRDVDASDDLATDATFYGIRIDYETSPSISTTARAEVTPLGMDQGNVVKLLESQVGQIWVPVSGLNDIGNATLVATGSSTPVGLTFDASTDEHADVTLKVPKDMDVGKAMNVYVYWSSVNTTAAKGVVWDADYTARALAEDIGVTVTNVSAGADIDSTTADDLNISPAIIIPAATFASTAELLFLSIFRDAGESADNVTDVASLYGIRIDYTTTPSISLTVPADITPIGMPQGDMVTLLSKSMGEIWYPIGSFSDIGAGTLAATGGVRAVGMTFDTSADEAVEINLVLPKIVDITQAMTLTVYWSSADTGAAETLQLDVDYIASAAADDVGDTVSNVTAALDVNLAGVDVLQTAEVITIPADALASNTEMLCVSLRRDVSADDLTSDASVYGVLLNYSVTPSISATL</sequence>
<protein>
    <submittedName>
        <fullName evidence="1">Uncharacterized protein</fullName>
    </submittedName>
</protein>
<evidence type="ECO:0000313" key="1">
    <source>
        <dbReference type="EMBL" id="KKN23536.1"/>
    </source>
</evidence>
<reference evidence="1" key="1">
    <citation type="journal article" date="2015" name="Nature">
        <title>Complex archaea that bridge the gap between prokaryotes and eukaryotes.</title>
        <authorList>
            <person name="Spang A."/>
            <person name="Saw J.H."/>
            <person name="Jorgensen S.L."/>
            <person name="Zaremba-Niedzwiedzka K."/>
            <person name="Martijn J."/>
            <person name="Lind A.E."/>
            <person name="van Eijk R."/>
            <person name="Schleper C."/>
            <person name="Guy L."/>
            <person name="Ettema T.J."/>
        </authorList>
    </citation>
    <scope>NUCLEOTIDE SEQUENCE</scope>
</reference>
<gene>
    <name evidence="1" type="ORF">LCGC14_0904030</name>
</gene>